<dbReference type="AlphaFoldDB" id="A0A9J6EWL8"/>
<comment type="subcellular location">
    <subcellularLocation>
        <location evidence="2">Cytoplasm</location>
    </subcellularLocation>
    <subcellularLocation>
        <location evidence="1">Nucleus</location>
    </subcellularLocation>
</comment>
<proteinExistence type="predicted"/>
<keyword evidence="7" id="KW-0547">Nucleotide-binding</keyword>
<keyword evidence="9" id="KW-0067">ATP-binding</keyword>
<reference evidence="17" key="2">
    <citation type="submission" date="2021-09" db="EMBL/GenBank/DDBJ databases">
        <authorList>
            <person name="Jia N."/>
            <person name="Wang J."/>
            <person name="Shi W."/>
            <person name="Du L."/>
            <person name="Sun Y."/>
            <person name="Zhan W."/>
            <person name="Jiang J."/>
            <person name="Wang Q."/>
            <person name="Zhang B."/>
            <person name="Ji P."/>
            <person name="Sakyi L.B."/>
            <person name="Cui X."/>
            <person name="Yuan T."/>
            <person name="Jiang B."/>
            <person name="Yang W."/>
            <person name="Lam T.T.-Y."/>
            <person name="Chang Q."/>
            <person name="Ding S."/>
            <person name="Wang X."/>
            <person name="Zhu J."/>
            <person name="Ruan X."/>
            <person name="Zhao L."/>
            <person name="Wei J."/>
            <person name="Que T."/>
            <person name="Du C."/>
            <person name="Cheng J."/>
            <person name="Dai P."/>
            <person name="Han X."/>
            <person name="Huang E."/>
            <person name="Gao Y."/>
            <person name="Liu J."/>
            <person name="Shao H."/>
            <person name="Ye R."/>
            <person name="Li L."/>
            <person name="Wei W."/>
            <person name="Wang X."/>
            <person name="Wang C."/>
            <person name="Huo Q."/>
            <person name="Li W."/>
            <person name="Guo W."/>
            <person name="Chen H."/>
            <person name="Chen S."/>
            <person name="Zhou L."/>
            <person name="Zhou L."/>
            <person name="Ni X."/>
            <person name="Tian J."/>
            <person name="Zhou Y."/>
            <person name="Sheng Y."/>
            <person name="Liu T."/>
            <person name="Pan Y."/>
            <person name="Xia L."/>
            <person name="Li J."/>
            <person name="Zhao F."/>
            <person name="Cao W."/>
        </authorList>
    </citation>
    <scope>NUCLEOTIDE SEQUENCE</scope>
    <source>
        <strain evidence="17">Rmic-2018</strain>
        <tissue evidence="17">Larvae</tissue>
    </source>
</reference>
<dbReference type="PROSITE" id="PS50127">
    <property type="entry name" value="UBC_2"/>
    <property type="match status" value="1"/>
</dbReference>
<dbReference type="PANTHER" id="PTHR46116">
    <property type="entry name" value="(E3-INDEPENDENT) E2 UBIQUITIN-CONJUGATING ENZYME"/>
    <property type="match status" value="1"/>
</dbReference>
<feature type="coiled-coil region" evidence="15">
    <location>
        <begin position="188"/>
        <end position="215"/>
    </location>
</feature>
<sequence length="218" mass="24790">MAPNNWDPLIFAHEQPSEQCTVRVKRDLAEFNANPPPGIFVAAEENNISKVHAIIAGPVGTPYEGGFFQFFLKFPTDYPMSPPRVRHITTDAGRVLFNQHFYRSEETPGASDQYNDLIRHETMRVAVCDQVEACLKETIKCPPSLSSQILKLFLESYDKYEYAVSTKLHLTDRQMKDPYTRVVSKYQYETLLSRLKSLREQVDKKNEEAAKAAAEAAA</sequence>
<protein>
    <recommendedName>
        <fullName evidence="11">Ubiquitin-conjugating enzyme E2 Z</fullName>
        <ecNumber evidence="3">2.3.2.23</ecNumber>
    </recommendedName>
    <alternativeName>
        <fullName evidence="12">E2 ubiquitin-conjugating enzyme Z</fullName>
    </alternativeName>
    <alternativeName>
        <fullName evidence="14">Ubiquitin carrier protein Z</fullName>
    </alternativeName>
    <alternativeName>
        <fullName evidence="13">Ubiquitin-protein ligase Z</fullName>
    </alternativeName>
</protein>
<keyword evidence="15" id="KW-0175">Coiled coil</keyword>
<evidence type="ECO:0000259" key="16">
    <source>
        <dbReference type="PROSITE" id="PS50127"/>
    </source>
</evidence>
<dbReference type="EC" id="2.3.2.23" evidence="3"/>
<dbReference type="Pfam" id="PF00179">
    <property type="entry name" value="UQ_con"/>
    <property type="match status" value="1"/>
</dbReference>
<accession>A0A9J6EWL8</accession>
<evidence type="ECO:0000256" key="12">
    <source>
        <dbReference type="ARBA" id="ARBA00041798"/>
    </source>
</evidence>
<evidence type="ECO:0000256" key="1">
    <source>
        <dbReference type="ARBA" id="ARBA00004123"/>
    </source>
</evidence>
<dbReference type="InterPro" id="IPR016135">
    <property type="entry name" value="UBQ-conjugating_enzyme/RWD"/>
</dbReference>
<dbReference type="InterPro" id="IPR000608">
    <property type="entry name" value="UBC"/>
</dbReference>
<dbReference type="PANTHER" id="PTHR46116:SF26">
    <property type="entry name" value="UBIQUITIN-CONJUGATING ENZYME E2 Z"/>
    <property type="match status" value="1"/>
</dbReference>
<keyword evidence="4" id="KW-0963">Cytoplasm</keyword>
<gene>
    <name evidence="17" type="ORF">HPB51_001805</name>
</gene>
<keyword evidence="8" id="KW-0833">Ubl conjugation pathway</keyword>
<organism evidence="17 18">
    <name type="scientific">Rhipicephalus microplus</name>
    <name type="common">Cattle tick</name>
    <name type="synonym">Boophilus microplus</name>
    <dbReference type="NCBI Taxonomy" id="6941"/>
    <lineage>
        <taxon>Eukaryota</taxon>
        <taxon>Metazoa</taxon>
        <taxon>Ecdysozoa</taxon>
        <taxon>Arthropoda</taxon>
        <taxon>Chelicerata</taxon>
        <taxon>Arachnida</taxon>
        <taxon>Acari</taxon>
        <taxon>Parasitiformes</taxon>
        <taxon>Ixodida</taxon>
        <taxon>Ixodoidea</taxon>
        <taxon>Ixodidae</taxon>
        <taxon>Rhipicephalinae</taxon>
        <taxon>Rhipicephalus</taxon>
        <taxon>Boophilus</taxon>
    </lineage>
</organism>
<dbReference type="GO" id="GO:0005524">
    <property type="term" value="F:ATP binding"/>
    <property type="evidence" value="ECO:0007669"/>
    <property type="project" value="UniProtKB-KW"/>
</dbReference>
<evidence type="ECO:0000256" key="13">
    <source>
        <dbReference type="ARBA" id="ARBA00042316"/>
    </source>
</evidence>
<dbReference type="VEuPathDB" id="VectorBase:LOC119159999"/>
<dbReference type="Gene3D" id="3.10.110.10">
    <property type="entry name" value="Ubiquitin Conjugating Enzyme"/>
    <property type="match status" value="1"/>
</dbReference>
<comment type="caution">
    <text evidence="17">The sequence shown here is derived from an EMBL/GenBank/DDBJ whole genome shotgun (WGS) entry which is preliminary data.</text>
</comment>
<dbReference type="GO" id="GO:0043066">
    <property type="term" value="P:negative regulation of apoptotic process"/>
    <property type="evidence" value="ECO:0007669"/>
    <property type="project" value="TreeGrafter"/>
</dbReference>
<dbReference type="GO" id="GO:0061631">
    <property type="term" value="F:ubiquitin conjugating enzyme activity"/>
    <property type="evidence" value="ECO:0007669"/>
    <property type="project" value="UniProtKB-EC"/>
</dbReference>
<dbReference type="SMART" id="SM00212">
    <property type="entry name" value="UBCc"/>
    <property type="match status" value="1"/>
</dbReference>
<name>A0A9J6EWL8_RHIMP</name>
<dbReference type="GO" id="GO:0006915">
    <property type="term" value="P:apoptotic process"/>
    <property type="evidence" value="ECO:0007669"/>
    <property type="project" value="UniProtKB-KW"/>
</dbReference>
<keyword evidence="5" id="KW-0808">Transferase</keyword>
<feature type="domain" description="UBC core" evidence="16">
    <location>
        <begin position="19"/>
        <end position="175"/>
    </location>
</feature>
<evidence type="ECO:0000256" key="8">
    <source>
        <dbReference type="ARBA" id="ARBA00022786"/>
    </source>
</evidence>
<keyword evidence="18" id="KW-1185">Reference proteome</keyword>
<evidence type="ECO:0000256" key="3">
    <source>
        <dbReference type="ARBA" id="ARBA00012486"/>
    </source>
</evidence>
<evidence type="ECO:0000313" key="18">
    <source>
        <dbReference type="Proteomes" id="UP000821866"/>
    </source>
</evidence>
<reference evidence="17" key="1">
    <citation type="journal article" date="2020" name="Cell">
        <title>Large-Scale Comparative Analyses of Tick Genomes Elucidate Their Genetic Diversity and Vector Capacities.</title>
        <authorList>
            <consortium name="Tick Genome and Microbiome Consortium (TIGMIC)"/>
            <person name="Jia N."/>
            <person name="Wang J."/>
            <person name="Shi W."/>
            <person name="Du L."/>
            <person name="Sun Y."/>
            <person name="Zhan W."/>
            <person name="Jiang J.F."/>
            <person name="Wang Q."/>
            <person name="Zhang B."/>
            <person name="Ji P."/>
            <person name="Bell-Sakyi L."/>
            <person name="Cui X.M."/>
            <person name="Yuan T.T."/>
            <person name="Jiang B.G."/>
            <person name="Yang W.F."/>
            <person name="Lam T.T."/>
            <person name="Chang Q.C."/>
            <person name="Ding S.J."/>
            <person name="Wang X.J."/>
            <person name="Zhu J.G."/>
            <person name="Ruan X.D."/>
            <person name="Zhao L."/>
            <person name="Wei J.T."/>
            <person name="Ye R.Z."/>
            <person name="Que T.C."/>
            <person name="Du C.H."/>
            <person name="Zhou Y.H."/>
            <person name="Cheng J.X."/>
            <person name="Dai P.F."/>
            <person name="Guo W.B."/>
            <person name="Han X.H."/>
            <person name="Huang E.J."/>
            <person name="Li L.F."/>
            <person name="Wei W."/>
            <person name="Gao Y.C."/>
            <person name="Liu J.Z."/>
            <person name="Shao H.Z."/>
            <person name="Wang X."/>
            <person name="Wang C.C."/>
            <person name="Yang T.C."/>
            <person name="Huo Q.B."/>
            <person name="Li W."/>
            <person name="Chen H.Y."/>
            <person name="Chen S.E."/>
            <person name="Zhou L.G."/>
            <person name="Ni X.B."/>
            <person name="Tian J.H."/>
            <person name="Sheng Y."/>
            <person name="Liu T."/>
            <person name="Pan Y.S."/>
            <person name="Xia L.Y."/>
            <person name="Li J."/>
            <person name="Zhao F."/>
            <person name="Cao W.C."/>
        </authorList>
    </citation>
    <scope>NUCLEOTIDE SEQUENCE</scope>
    <source>
        <strain evidence="17">Rmic-2018</strain>
    </source>
</reference>
<dbReference type="GO" id="GO:0004869">
    <property type="term" value="F:cysteine-type endopeptidase inhibitor activity"/>
    <property type="evidence" value="ECO:0007669"/>
    <property type="project" value="TreeGrafter"/>
</dbReference>
<evidence type="ECO:0000256" key="10">
    <source>
        <dbReference type="ARBA" id="ARBA00023242"/>
    </source>
</evidence>
<evidence type="ECO:0000256" key="5">
    <source>
        <dbReference type="ARBA" id="ARBA00022679"/>
    </source>
</evidence>
<evidence type="ECO:0000313" key="17">
    <source>
        <dbReference type="EMBL" id="KAH8038541.1"/>
    </source>
</evidence>
<evidence type="ECO:0000256" key="14">
    <source>
        <dbReference type="ARBA" id="ARBA00042401"/>
    </source>
</evidence>
<keyword evidence="6" id="KW-0053">Apoptosis</keyword>
<dbReference type="Proteomes" id="UP000821866">
    <property type="component" value="Chromosome 1"/>
</dbReference>
<evidence type="ECO:0000256" key="15">
    <source>
        <dbReference type="SAM" id="Coils"/>
    </source>
</evidence>
<evidence type="ECO:0000256" key="11">
    <source>
        <dbReference type="ARBA" id="ARBA00039894"/>
    </source>
</evidence>
<evidence type="ECO:0000256" key="7">
    <source>
        <dbReference type="ARBA" id="ARBA00022741"/>
    </source>
</evidence>
<evidence type="ECO:0000256" key="6">
    <source>
        <dbReference type="ARBA" id="ARBA00022703"/>
    </source>
</evidence>
<evidence type="ECO:0000256" key="4">
    <source>
        <dbReference type="ARBA" id="ARBA00022490"/>
    </source>
</evidence>
<evidence type="ECO:0000256" key="2">
    <source>
        <dbReference type="ARBA" id="ARBA00004496"/>
    </source>
</evidence>
<dbReference type="EMBL" id="JABSTU010000001">
    <property type="protein sequence ID" value="KAH8038541.1"/>
    <property type="molecule type" value="Genomic_DNA"/>
</dbReference>
<dbReference type="SUPFAM" id="SSF54495">
    <property type="entry name" value="UBC-like"/>
    <property type="match status" value="1"/>
</dbReference>
<dbReference type="GO" id="GO:0005737">
    <property type="term" value="C:cytoplasm"/>
    <property type="evidence" value="ECO:0007669"/>
    <property type="project" value="UniProtKB-SubCell"/>
</dbReference>
<evidence type="ECO:0000256" key="9">
    <source>
        <dbReference type="ARBA" id="ARBA00022840"/>
    </source>
</evidence>
<dbReference type="GO" id="GO:0005634">
    <property type="term" value="C:nucleus"/>
    <property type="evidence" value="ECO:0007669"/>
    <property type="project" value="UniProtKB-SubCell"/>
</dbReference>
<keyword evidence="10" id="KW-0539">Nucleus</keyword>